<evidence type="ECO:0000256" key="2">
    <source>
        <dbReference type="ARBA" id="ARBA00022448"/>
    </source>
</evidence>
<keyword evidence="12" id="KW-1185">Reference proteome</keyword>
<dbReference type="Pfam" id="PF02386">
    <property type="entry name" value="TrkH"/>
    <property type="match status" value="1"/>
</dbReference>
<evidence type="ECO:0000256" key="4">
    <source>
        <dbReference type="ARBA" id="ARBA00022692"/>
    </source>
</evidence>
<evidence type="ECO:0000313" key="9">
    <source>
        <dbReference type="EMBL" id="ATZ09137.1"/>
    </source>
</evidence>
<dbReference type="AlphaFoldDB" id="A0ABC8CN86"/>
<dbReference type="Proteomes" id="UP000231994">
    <property type="component" value="Chromosome"/>
</dbReference>
<evidence type="ECO:0000313" key="12">
    <source>
        <dbReference type="Proteomes" id="UP000595757"/>
    </source>
</evidence>
<evidence type="ECO:0000256" key="3">
    <source>
        <dbReference type="ARBA" id="ARBA00022475"/>
    </source>
</evidence>
<dbReference type="PANTHER" id="PTHR32024">
    <property type="entry name" value="TRK SYSTEM POTASSIUM UPTAKE PROTEIN TRKG-RELATED"/>
    <property type="match status" value="1"/>
</dbReference>
<reference evidence="10 12" key="2">
    <citation type="submission" date="2021-01" db="EMBL/GenBank/DDBJ databases">
        <title>FDA dAtabase for Regulatory Grade micrObial Sequences (FDA-ARGOS): Supporting development and validation of Infectious Disease Dx tests.</title>
        <authorList>
            <person name="Sproer C."/>
            <person name="Gronow S."/>
            <person name="Severitt S."/>
            <person name="Schroder I."/>
            <person name="Tallon L."/>
            <person name="Sadzewicz L."/>
            <person name="Zhao X."/>
            <person name="Boylan J."/>
            <person name="Ott S."/>
            <person name="Bowen H."/>
            <person name="Vavikolanu K."/>
            <person name="Mehta A."/>
            <person name="Aluvathingal J."/>
            <person name="Nadendla S."/>
            <person name="Lowell S."/>
            <person name="Myers T."/>
            <person name="Yan Y."/>
            <person name="Sichtig H."/>
        </authorList>
    </citation>
    <scope>NUCLEOTIDE SEQUENCE [LARGE SCALE GENOMIC DNA]</scope>
    <source>
        <strain evidence="10 12">FDAARGOS_1115</strain>
    </source>
</reference>
<dbReference type="GeneID" id="72411619"/>
<evidence type="ECO:0000256" key="6">
    <source>
        <dbReference type="ARBA" id="ARBA00023065"/>
    </source>
</evidence>
<feature type="transmembrane region" description="Helical" evidence="8">
    <location>
        <begin position="115"/>
        <end position="135"/>
    </location>
</feature>
<dbReference type="GO" id="GO:0030001">
    <property type="term" value="P:metal ion transport"/>
    <property type="evidence" value="ECO:0007669"/>
    <property type="project" value="UniProtKB-ARBA"/>
</dbReference>
<dbReference type="PANTHER" id="PTHR32024:SF1">
    <property type="entry name" value="KTR SYSTEM POTASSIUM UPTAKE PROTEIN B"/>
    <property type="match status" value="1"/>
</dbReference>
<dbReference type="EMBL" id="CP024932">
    <property type="protein sequence ID" value="ATZ09137.1"/>
    <property type="molecule type" value="Genomic_DNA"/>
</dbReference>
<evidence type="ECO:0000313" key="10">
    <source>
        <dbReference type="EMBL" id="QQU78302.1"/>
    </source>
</evidence>
<evidence type="ECO:0000256" key="8">
    <source>
        <dbReference type="SAM" id="Phobius"/>
    </source>
</evidence>
<feature type="transmembrane region" description="Helical" evidence="8">
    <location>
        <begin position="62"/>
        <end position="86"/>
    </location>
</feature>
<organism evidence="9 11">
    <name type="scientific">Corynebacterium striatum</name>
    <dbReference type="NCBI Taxonomy" id="43770"/>
    <lineage>
        <taxon>Bacteria</taxon>
        <taxon>Bacillati</taxon>
        <taxon>Actinomycetota</taxon>
        <taxon>Actinomycetes</taxon>
        <taxon>Mycobacteriales</taxon>
        <taxon>Corynebacteriaceae</taxon>
        <taxon>Corynebacterium</taxon>
    </lineage>
</organism>
<gene>
    <name evidence="9" type="ORF">A9D01_10660</name>
    <name evidence="10" type="ORF">I6I72_06440</name>
</gene>
<sequence>MTALGFLLLILLGTFLLMLPISTAGPQWTPPLHALFTATSAVSLTGLIVQDTGTYWTSFGQVVIITLIQLGGLGIMSLASLSGMLLTGRISLKARRSTAAEGRPVDGGIRRTLRFTFLATFVCEAVVAIVVGMRLHLEHGVSGPRAVWEGIFHAISAFNNAGFSTYSDNMIGFSTDAWILLPLAFALITGGLGYPMLAEIARRIRGRVRLSVRGDAPRVHHMSITARMTFVATAMLLLGGMAFFLVAEWNGVLKDMSLGTKLLNGFFMSASPRTAGFNAIDYADAHTITLMFSDILMFIGGGSAGTAGGVKVTTACVLAAGMAAEFLGREDTTIGKRRLPHAVTRQALALTIAGVGVVMFGVASLVVLNPQFSTDQITFEVLSAFATVGLSTGITANLTAPSQIILCCIMYLGRVGPTTLVASLAARTITRHYRYPVERPFIG</sequence>
<evidence type="ECO:0000313" key="11">
    <source>
        <dbReference type="Proteomes" id="UP000231994"/>
    </source>
</evidence>
<evidence type="ECO:0000256" key="5">
    <source>
        <dbReference type="ARBA" id="ARBA00022989"/>
    </source>
</evidence>
<feature type="transmembrane region" description="Helical" evidence="8">
    <location>
        <begin position="295"/>
        <end position="327"/>
    </location>
</feature>
<evidence type="ECO:0000256" key="1">
    <source>
        <dbReference type="ARBA" id="ARBA00004651"/>
    </source>
</evidence>
<name>A0ABC8CN86_CORST</name>
<reference evidence="9 11" key="1">
    <citation type="submission" date="2017-11" db="EMBL/GenBank/DDBJ databases">
        <title>Whole genome sequencing of cultured pathogen.</title>
        <authorList>
            <person name="Hoffmann M."/>
            <person name="Sanchez M."/>
            <person name="Timme R."/>
            <person name="Nudel K."/>
            <person name="Bry L."/>
        </authorList>
    </citation>
    <scope>NUCLEOTIDE SEQUENCE [LARGE SCALE GENOMIC DNA]</scope>
    <source>
        <strain evidence="9 11">216</strain>
    </source>
</reference>
<dbReference type="RefSeq" id="WP_080970002.1">
    <property type="nucleotide sequence ID" value="NZ_CAACYF010000002.1"/>
</dbReference>
<dbReference type="GO" id="GO:0005886">
    <property type="term" value="C:plasma membrane"/>
    <property type="evidence" value="ECO:0007669"/>
    <property type="project" value="UniProtKB-SubCell"/>
</dbReference>
<dbReference type="EMBL" id="CP068158">
    <property type="protein sequence ID" value="QQU78302.1"/>
    <property type="molecule type" value="Genomic_DNA"/>
</dbReference>
<feature type="transmembrane region" description="Helical" evidence="8">
    <location>
        <begin position="228"/>
        <end position="247"/>
    </location>
</feature>
<accession>A0ABC8CN86</accession>
<protein>
    <submittedName>
        <fullName evidence="9">ATPase</fullName>
    </submittedName>
    <submittedName>
        <fullName evidence="10">TrkH family potassium uptake protein</fullName>
    </submittedName>
</protein>
<comment type="subcellular location">
    <subcellularLocation>
        <location evidence="1">Cell membrane</location>
        <topology evidence="1">Multi-pass membrane protein</topology>
    </subcellularLocation>
</comment>
<keyword evidence="4 8" id="KW-0812">Transmembrane</keyword>
<keyword evidence="2" id="KW-0813">Transport</keyword>
<keyword evidence="7 8" id="KW-0472">Membrane</keyword>
<dbReference type="InterPro" id="IPR003445">
    <property type="entry name" value="Cat_transpt"/>
</dbReference>
<evidence type="ECO:0000256" key="7">
    <source>
        <dbReference type="ARBA" id="ARBA00023136"/>
    </source>
</evidence>
<dbReference type="Proteomes" id="UP000595757">
    <property type="component" value="Chromosome"/>
</dbReference>
<keyword evidence="3" id="KW-1003">Cell membrane</keyword>
<proteinExistence type="predicted"/>
<feature type="transmembrane region" description="Helical" evidence="8">
    <location>
        <begin position="347"/>
        <end position="368"/>
    </location>
</feature>
<keyword evidence="6" id="KW-0406">Ion transport</keyword>
<feature type="transmembrane region" description="Helical" evidence="8">
    <location>
        <begin position="177"/>
        <end position="197"/>
    </location>
</feature>
<keyword evidence="5 8" id="KW-1133">Transmembrane helix</keyword>